<proteinExistence type="inferred from homology"/>
<feature type="domain" description="Menorin-like" evidence="2">
    <location>
        <begin position="15"/>
        <end position="246"/>
    </location>
</feature>
<sequence length="259" mass="29480">MLDYFLNRKLIKNKDGVEVVWSHAVNSKAKLKEAIESNSHMIEADVLLQELGEKEPIMAHPPEKDSDVTLQEWLAKVSSTGKGMKLDFKCLEAVLPSVQILAAMKDEIKQPVWINADIIPGPGGKAIPVDANTFVQTVTSFLPNVTLSLGWTTGWSPGKENKGYSWDMVREMEKVCNTLTYPVTFPVRAALLRDSWPQIHWLLMASDRYSLTVWAGLDDIYPVEDLLYIRENTEKHRVFYDLFEPQNSDLKRAIEQMQM</sequence>
<dbReference type="PANTHER" id="PTHR21184:SF3">
    <property type="entry name" value="PROTEIN FAM151B"/>
    <property type="match status" value="1"/>
</dbReference>
<evidence type="ECO:0000313" key="3">
    <source>
        <dbReference type="EMBL" id="KAG8456431.1"/>
    </source>
</evidence>
<dbReference type="OrthoDB" id="413402at2759"/>
<comment type="similarity">
    <text evidence="1">Belongs to the menorin family.</text>
</comment>
<evidence type="ECO:0000256" key="1">
    <source>
        <dbReference type="ARBA" id="ARBA00044953"/>
    </source>
</evidence>
<reference evidence="3" key="1">
    <citation type="thesis" date="2020" institute="ProQuest LLC" country="789 East Eisenhower Parkway, Ann Arbor, MI, USA">
        <title>Comparative Genomics and Chromosome Evolution.</title>
        <authorList>
            <person name="Mudd A.B."/>
        </authorList>
    </citation>
    <scope>NUCLEOTIDE SEQUENCE</scope>
    <source>
        <strain evidence="3">Female2</strain>
        <tissue evidence="3">Blood</tissue>
    </source>
</reference>
<name>A0A8T2KPC6_9PIPI</name>
<evidence type="ECO:0000259" key="2">
    <source>
        <dbReference type="Pfam" id="PF10223"/>
    </source>
</evidence>
<comment type="caution">
    <text evidence="3">The sequence shown here is derived from an EMBL/GenBank/DDBJ whole genome shotgun (WGS) entry which is preliminary data.</text>
</comment>
<keyword evidence="4" id="KW-1185">Reference proteome</keyword>
<dbReference type="GO" id="GO:0005615">
    <property type="term" value="C:extracellular space"/>
    <property type="evidence" value="ECO:0007669"/>
    <property type="project" value="TreeGrafter"/>
</dbReference>
<protein>
    <recommendedName>
        <fullName evidence="2">Menorin-like domain-containing protein</fullName>
    </recommendedName>
</protein>
<accession>A0A8T2KPC6</accession>
<dbReference type="Proteomes" id="UP000812440">
    <property type="component" value="Chromosome 1"/>
</dbReference>
<dbReference type="InterPro" id="IPR019356">
    <property type="entry name" value="Menorin_dom"/>
</dbReference>
<dbReference type="PANTHER" id="PTHR21184">
    <property type="entry name" value="MENORIN (DENDRITIC BRANCHING PROTEIN)"/>
    <property type="match status" value="1"/>
</dbReference>
<gene>
    <name evidence="3" type="ORF">GDO86_002276</name>
</gene>
<dbReference type="Pfam" id="PF10223">
    <property type="entry name" value="Menorin_N"/>
    <property type="match status" value="1"/>
</dbReference>
<dbReference type="EMBL" id="JAACNH010000001">
    <property type="protein sequence ID" value="KAG8456431.1"/>
    <property type="molecule type" value="Genomic_DNA"/>
</dbReference>
<dbReference type="AlphaFoldDB" id="A0A8T2KPC6"/>
<organism evidence="3 4">
    <name type="scientific">Hymenochirus boettgeri</name>
    <name type="common">Congo dwarf clawed frog</name>
    <dbReference type="NCBI Taxonomy" id="247094"/>
    <lineage>
        <taxon>Eukaryota</taxon>
        <taxon>Metazoa</taxon>
        <taxon>Chordata</taxon>
        <taxon>Craniata</taxon>
        <taxon>Vertebrata</taxon>
        <taxon>Euteleostomi</taxon>
        <taxon>Amphibia</taxon>
        <taxon>Batrachia</taxon>
        <taxon>Anura</taxon>
        <taxon>Pipoidea</taxon>
        <taxon>Pipidae</taxon>
        <taxon>Pipinae</taxon>
        <taxon>Hymenochirus</taxon>
    </lineage>
</organism>
<evidence type="ECO:0000313" key="4">
    <source>
        <dbReference type="Proteomes" id="UP000812440"/>
    </source>
</evidence>